<keyword evidence="3" id="KW-1185">Reference proteome</keyword>
<sequence length="62" mass="7098">MLFEISEEKIDSREPAAGSVSVHRKHPVPTAREKSSRQFFAQMPSTNIHVAFGKFRPFVRAR</sequence>
<evidence type="ECO:0000256" key="1">
    <source>
        <dbReference type="SAM" id="MobiDB-lite"/>
    </source>
</evidence>
<protein>
    <submittedName>
        <fullName evidence="2">Uncharacterized protein</fullName>
    </submittedName>
</protein>
<dbReference type="EMBL" id="CADCXV010000265">
    <property type="protein sequence ID" value="CAB0029170.1"/>
    <property type="molecule type" value="Genomic_DNA"/>
</dbReference>
<feature type="compositionally biased region" description="Basic and acidic residues" evidence="1">
    <location>
        <begin position="1"/>
        <end position="14"/>
    </location>
</feature>
<evidence type="ECO:0000313" key="3">
    <source>
        <dbReference type="Proteomes" id="UP000479190"/>
    </source>
</evidence>
<organism evidence="2 3">
    <name type="scientific">Trichogramma brassicae</name>
    <dbReference type="NCBI Taxonomy" id="86971"/>
    <lineage>
        <taxon>Eukaryota</taxon>
        <taxon>Metazoa</taxon>
        <taxon>Ecdysozoa</taxon>
        <taxon>Arthropoda</taxon>
        <taxon>Hexapoda</taxon>
        <taxon>Insecta</taxon>
        <taxon>Pterygota</taxon>
        <taxon>Neoptera</taxon>
        <taxon>Endopterygota</taxon>
        <taxon>Hymenoptera</taxon>
        <taxon>Apocrita</taxon>
        <taxon>Proctotrupomorpha</taxon>
        <taxon>Chalcidoidea</taxon>
        <taxon>Trichogrammatidae</taxon>
        <taxon>Trichogramma</taxon>
    </lineage>
</organism>
<gene>
    <name evidence="2" type="ORF">TBRA_LOCUS1238</name>
</gene>
<evidence type="ECO:0000313" key="2">
    <source>
        <dbReference type="EMBL" id="CAB0029170.1"/>
    </source>
</evidence>
<name>A0A6H5I3A3_9HYME</name>
<feature type="region of interest" description="Disordered" evidence="1">
    <location>
        <begin position="1"/>
        <end position="34"/>
    </location>
</feature>
<dbReference type="AlphaFoldDB" id="A0A6H5I3A3"/>
<dbReference type="Proteomes" id="UP000479190">
    <property type="component" value="Unassembled WGS sequence"/>
</dbReference>
<proteinExistence type="predicted"/>
<reference evidence="2 3" key="1">
    <citation type="submission" date="2020-02" db="EMBL/GenBank/DDBJ databases">
        <authorList>
            <person name="Ferguson B K."/>
        </authorList>
    </citation>
    <scope>NUCLEOTIDE SEQUENCE [LARGE SCALE GENOMIC DNA]</scope>
</reference>
<accession>A0A6H5I3A3</accession>